<dbReference type="eggNOG" id="ENOG502SV97">
    <property type="taxonomic scope" value="Eukaryota"/>
</dbReference>
<feature type="region of interest" description="Disordered" evidence="1">
    <location>
        <begin position="166"/>
        <end position="203"/>
    </location>
</feature>
<dbReference type="HOGENOM" id="CLU_074396_0_0_1"/>
<dbReference type="GeneID" id="20674364"/>
<organism evidence="2 3">
    <name type="scientific">Heterobasidion irregulare (strain TC 32-1)</name>
    <dbReference type="NCBI Taxonomy" id="747525"/>
    <lineage>
        <taxon>Eukaryota</taxon>
        <taxon>Fungi</taxon>
        <taxon>Dikarya</taxon>
        <taxon>Basidiomycota</taxon>
        <taxon>Agaricomycotina</taxon>
        <taxon>Agaricomycetes</taxon>
        <taxon>Russulales</taxon>
        <taxon>Bondarzewiaceae</taxon>
        <taxon>Heterobasidion</taxon>
        <taxon>Heterobasidion annosum species complex</taxon>
    </lineage>
</organism>
<name>W4JUS6_HETIT</name>
<dbReference type="RefSeq" id="XP_009550817.1">
    <property type="nucleotide sequence ID" value="XM_009552522.1"/>
</dbReference>
<evidence type="ECO:0000313" key="3">
    <source>
        <dbReference type="Proteomes" id="UP000030671"/>
    </source>
</evidence>
<reference evidence="2 3" key="1">
    <citation type="journal article" date="2012" name="New Phytol.">
        <title>Insight into trade-off between wood decay and parasitism from the genome of a fungal forest pathogen.</title>
        <authorList>
            <person name="Olson A."/>
            <person name="Aerts A."/>
            <person name="Asiegbu F."/>
            <person name="Belbahri L."/>
            <person name="Bouzid O."/>
            <person name="Broberg A."/>
            <person name="Canback B."/>
            <person name="Coutinho P.M."/>
            <person name="Cullen D."/>
            <person name="Dalman K."/>
            <person name="Deflorio G."/>
            <person name="van Diepen L.T."/>
            <person name="Dunand C."/>
            <person name="Duplessis S."/>
            <person name="Durling M."/>
            <person name="Gonthier P."/>
            <person name="Grimwood J."/>
            <person name="Fossdal C.G."/>
            <person name="Hansson D."/>
            <person name="Henrissat B."/>
            <person name="Hietala A."/>
            <person name="Himmelstrand K."/>
            <person name="Hoffmeister D."/>
            <person name="Hogberg N."/>
            <person name="James T.Y."/>
            <person name="Karlsson M."/>
            <person name="Kohler A."/>
            <person name="Kues U."/>
            <person name="Lee Y.H."/>
            <person name="Lin Y.C."/>
            <person name="Lind M."/>
            <person name="Lindquist E."/>
            <person name="Lombard V."/>
            <person name="Lucas S."/>
            <person name="Lunden K."/>
            <person name="Morin E."/>
            <person name="Murat C."/>
            <person name="Park J."/>
            <person name="Raffaello T."/>
            <person name="Rouze P."/>
            <person name="Salamov A."/>
            <person name="Schmutz J."/>
            <person name="Solheim H."/>
            <person name="Stahlberg J."/>
            <person name="Velez H."/>
            <person name="de Vries R.P."/>
            <person name="Wiebenga A."/>
            <person name="Woodward S."/>
            <person name="Yakovlev I."/>
            <person name="Garbelotto M."/>
            <person name="Martin F."/>
            <person name="Grigoriev I.V."/>
            <person name="Stenlid J."/>
        </authorList>
    </citation>
    <scope>NUCLEOTIDE SEQUENCE [LARGE SCALE GENOMIC DNA]</scope>
    <source>
        <strain evidence="2 3">TC 32-1</strain>
    </source>
</reference>
<evidence type="ECO:0000313" key="2">
    <source>
        <dbReference type="EMBL" id="ETW77293.1"/>
    </source>
</evidence>
<dbReference type="EMBL" id="KI925463">
    <property type="protein sequence ID" value="ETW77293.1"/>
    <property type="molecule type" value="Genomic_DNA"/>
</dbReference>
<dbReference type="Proteomes" id="UP000030671">
    <property type="component" value="Unassembled WGS sequence"/>
</dbReference>
<accession>W4JUS6</accession>
<dbReference type="AlphaFoldDB" id="W4JUS6"/>
<feature type="compositionally biased region" description="Acidic residues" evidence="1">
    <location>
        <begin position="179"/>
        <end position="199"/>
    </location>
</feature>
<proteinExistence type="predicted"/>
<keyword evidence="3" id="KW-1185">Reference proteome</keyword>
<sequence length="262" mass="28188">MGKKRKTVPAALHSELTEYSNLLRVLRTQGTLDITVHLAPSAASSDHNLSFDDNAHHGAFGDDSGEDKFYNLDATSSEHRNVNENLTEQGISLPATATLSASRKGKARVAFASAPGGEKSRVRDTWTRWPLLAGDVHVPEWGFADEVYLLARQALDRIPTLNLTSSTSASTVHKREDAADAEDDEENIEEDDSDLDSDADSQIPPAAKGALSSLCEAHLGQILAALASHVPLAESSMQNRIRPLGWVDVLDIVSVSGLVDDV</sequence>
<protein>
    <submittedName>
        <fullName evidence="2">Uncharacterized protein</fullName>
    </submittedName>
</protein>
<dbReference type="InParanoid" id="W4JUS6"/>
<gene>
    <name evidence="2" type="ORF">HETIRDRAFT_429577</name>
</gene>
<dbReference type="KEGG" id="hir:HETIRDRAFT_429577"/>
<dbReference type="OrthoDB" id="3260379at2759"/>
<evidence type="ECO:0000256" key="1">
    <source>
        <dbReference type="SAM" id="MobiDB-lite"/>
    </source>
</evidence>